<dbReference type="GO" id="GO:0006226">
    <property type="term" value="P:dUMP biosynthetic process"/>
    <property type="evidence" value="ECO:0007669"/>
    <property type="project" value="InterPro"/>
</dbReference>
<name>A0A1V5ZNH9_9BACT</name>
<dbReference type="SUPFAM" id="SSF51283">
    <property type="entry name" value="dUTPase-like"/>
    <property type="match status" value="1"/>
</dbReference>
<accession>A0A1V5ZNH9</accession>
<evidence type="ECO:0000259" key="5">
    <source>
        <dbReference type="Pfam" id="PF00692"/>
    </source>
</evidence>
<dbReference type="EC" id="3.6.1.23" evidence="2"/>
<comment type="similarity">
    <text evidence="1">Belongs to the dUTPase family.</text>
</comment>
<feature type="domain" description="dUTPase-like" evidence="5">
    <location>
        <begin position="11"/>
        <end position="52"/>
    </location>
</feature>
<sequence>MEIKFKRISDDAIVPTQNTATDAGYDLFSTEDYVLKKRERKLFKTNIVCAIPE</sequence>
<evidence type="ECO:0000256" key="4">
    <source>
        <dbReference type="ARBA" id="ARBA00047686"/>
    </source>
</evidence>
<dbReference type="Pfam" id="PF00692">
    <property type="entry name" value="dUTPase"/>
    <property type="match status" value="1"/>
</dbReference>
<keyword evidence="3" id="KW-0546">Nucleotide metabolism</keyword>
<dbReference type="Proteomes" id="UP000485621">
    <property type="component" value="Unassembled WGS sequence"/>
</dbReference>
<proteinExistence type="inferred from homology"/>
<dbReference type="GO" id="GO:0004170">
    <property type="term" value="F:dUTP diphosphatase activity"/>
    <property type="evidence" value="ECO:0007669"/>
    <property type="project" value="UniProtKB-EC"/>
</dbReference>
<dbReference type="InterPro" id="IPR036157">
    <property type="entry name" value="dUTPase-like_sf"/>
</dbReference>
<dbReference type="PANTHER" id="PTHR11241">
    <property type="entry name" value="DEOXYURIDINE 5'-TRIPHOSPHATE NUCLEOTIDOHYDROLASE"/>
    <property type="match status" value="1"/>
</dbReference>
<dbReference type="EMBL" id="MWDB01000013">
    <property type="protein sequence ID" value="OQB41641.1"/>
    <property type="molecule type" value="Genomic_DNA"/>
</dbReference>
<evidence type="ECO:0000313" key="6">
    <source>
        <dbReference type="EMBL" id="OQB41641.1"/>
    </source>
</evidence>
<evidence type="ECO:0000256" key="3">
    <source>
        <dbReference type="ARBA" id="ARBA00023080"/>
    </source>
</evidence>
<protein>
    <recommendedName>
        <fullName evidence="2">dUTP diphosphatase</fullName>
        <ecNumber evidence="2">3.6.1.23</ecNumber>
    </recommendedName>
</protein>
<dbReference type="AlphaFoldDB" id="A0A1V5ZNH9"/>
<evidence type="ECO:0000256" key="2">
    <source>
        <dbReference type="ARBA" id="ARBA00012379"/>
    </source>
</evidence>
<comment type="catalytic activity">
    <reaction evidence="4">
        <text>dUTP + H2O = dUMP + diphosphate + H(+)</text>
        <dbReference type="Rhea" id="RHEA:10248"/>
        <dbReference type="ChEBI" id="CHEBI:15377"/>
        <dbReference type="ChEBI" id="CHEBI:15378"/>
        <dbReference type="ChEBI" id="CHEBI:33019"/>
        <dbReference type="ChEBI" id="CHEBI:61555"/>
        <dbReference type="ChEBI" id="CHEBI:246422"/>
        <dbReference type="EC" id="3.6.1.23"/>
    </reaction>
</comment>
<dbReference type="InterPro" id="IPR008181">
    <property type="entry name" value="dUTPase"/>
</dbReference>
<dbReference type="Gene3D" id="2.70.40.10">
    <property type="match status" value="1"/>
</dbReference>
<gene>
    <name evidence="6" type="ORF">BWY04_00737</name>
</gene>
<dbReference type="PANTHER" id="PTHR11241:SF0">
    <property type="entry name" value="DEOXYURIDINE 5'-TRIPHOSPHATE NUCLEOTIDOHYDROLASE"/>
    <property type="match status" value="1"/>
</dbReference>
<dbReference type="GO" id="GO:0000287">
    <property type="term" value="F:magnesium ion binding"/>
    <property type="evidence" value="ECO:0007669"/>
    <property type="project" value="InterPro"/>
</dbReference>
<dbReference type="InterPro" id="IPR029054">
    <property type="entry name" value="dUTPase-like"/>
</dbReference>
<reference evidence="6" key="1">
    <citation type="submission" date="2017-02" db="EMBL/GenBank/DDBJ databases">
        <title>Delving into the versatile metabolic prowess of the omnipresent phylum Bacteroidetes.</title>
        <authorList>
            <person name="Nobu M.K."/>
            <person name="Mei R."/>
            <person name="Narihiro T."/>
            <person name="Kuroda K."/>
            <person name="Liu W.-T."/>
        </authorList>
    </citation>
    <scope>NUCLEOTIDE SEQUENCE</scope>
    <source>
        <strain evidence="6">ADurb.Bin160</strain>
    </source>
</reference>
<comment type="caution">
    <text evidence="6">The sequence shown here is derived from an EMBL/GenBank/DDBJ whole genome shotgun (WGS) entry which is preliminary data.</text>
</comment>
<organism evidence="6">
    <name type="scientific">candidate division CPR1 bacterium ADurb.Bin160</name>
    <dbReference type="NCBI Taxonomy" id="1852826"/>
    <lineage>
        <taxon>Bacteria</taxon>
        <taxon>candidate division CPR1</taxon>
    </lineage>
</organism>
<dbReference type="GO" id="GO:0046081">
    <property type="term" value="P:dUTP catabolic process"/>
    <property type="evidence" value="ECO:0007669"/>
    <property type="project" value="InterPro"/>
</dbReference>
<evidence type="ECO:0000256" key="1">
    <source>
        <dbReference type="ARBA" id="ARBA00006581"/>
    </source>
</evidence>